<evidence type="ECO:0000256" key="4">
    <source>
        <dbReference type="ARBA" id="ARBA00022692"/>
    </source>
</evidence>
<keyword evidence="7 8" id="KW-0472">Membrane</keyword>
<comment type="caution">
    <text evidence="9">The sequence shown here is derived from an EMBL/GenBank/DDBJ whole genome shotgun (WGS) entry which is preliminary data.</text>
</comment>
<keyword evidence="4 8" id="KW-0812">Transmembrane</keyword>
<feature type="transmembrane region" description="Helical" evidence="8">
    <location>
        <begin position="147"/>
        <end position="166"/>
    </location>
</feature>
<keyword evidence="2" id="KW-0673">Quorum sensing</keyword>
<dbReference type="SMART" id="SM00793">
    <property type="entry name" value="AgrB"/>
    <property type="match status" value="1"/>
</dbReference>
<accession>A0ABT9ZP30</accession>
<evidence type="ECO:0000256" key="7">
    <source>
        <dbReference type="ARBA" id="ARBA00023136"/>
    </source>
</evidence>
<keyword evidence="3" id="KW-0645">Protease</keyword>
<evidence type="ECO:0000256" key="1">
    <source>
        <dbReference type="ARBA" id="ARBA00022475"/>
    </source>
</evidence>
<proteinExistence type="predicted"/>
<evidence type="ECO:0000256" key="8">
    <source>
        <dbReference type="SAM" id="Phobius"/>
    </source>
</evidence>
<reference evidence="9 10" key="1">
    <citation type="submission" date="2023-07" db="EMBL/GenBank/DDBJ databases">
        <title>Genomic Encyclopedia of Type Strains, Phase IV (KMG-IV): sequencing the most valuable type-strain genomes for metagenomic binning, comparative biology and taxonomic classification.</title>
        <authorList>
            <person name="Goeker M."/>
        </authorList>
    </citation>
    <scope>NUCLEOTIDE SEQUENCE [LARGE SCALE GENOMIC DNA]</scope>
    <source>
        <strain evidence="9 10">DSM 9768</strain>
    </source>
</reference>
<name>A0ABT9ZP30_9BACI</name>
<sequence>MITHISHRIAVLLCHLSDRNQEVEYVRYGIEIMLGSFLKFVALLGLAYSFGFFQPMVWAIATFVIFRSITGGHHYSTYSRCLFAGVVIFLTISYLSTKLVNIFTGEFYLWILSFSIVYGIILAYFYAPSNHFYKKISVKQQNTLRKLSFFAIFFWGMVMYYFFANYGIQEWILASNLGFIAQLSSIHPLTYKMVDHIEKRLTRGTMT</sequence>
<keyword evidence="5" id="KW-0378">Hydrolase</keyword>
<keyword evidence="1" id="KW-1003">Cell membrane</keyword>
<gene>
    <name evidence="9" type="ORF">J2S74_000365</name>
</gene>
<feature type="transmembrane region" description="Helical" evidence="8">
    <location>
        <begin position="40"/>
        <end position="66"/>
    </location>
</feature>
<dbReference type="EMBL" id="JAUSUG010000001">
    <property type="protein sequence ID" value="MDQ0252993.1"/>
    <property type="molecule type" value="Genomic_DNA"/>
</dbReference>
<dbReference type="Pfam" id="PF04647">
    <property type="entry name" value="AgrB"/>
    <property type="match status" value="1"/>
</dbReference>
<dbReference type="InterPro" id="IPR006741">
    <property type="entry name" value="AgrB"/>
</dbReference>
<protein>
    <submittedName>
        <fullName evidence="9">Accessory gene regulator B</fullName>
    </submittedName>
</protein>
<evidence type="ECO:0000256" key="5">
    <source>
        <dbReference type="ARBA" id="ARBA00022801"/>
    </source>
</evidence>
<keyword evidence="6 8" id="KW-1133">Transmembrane helix</keyword>
<evidence type="ECO:0000313" key="9">
    <source>
        <dbReference type="EMBL" id="MDQ0252993.1"/>
    </source>
</evidence>
<evidence type="ECO:0000313" key="10">
    <source>
        <dbReference type="Proteomes" id="UP001230005"/>
    </source>
</evidence>
<dbReference type="RefSeq" id="WP_307321040.1">
    <property type="nucleotide sequence ID" value="NZ_JAUSUG010000001.1"/>
</dbReference>
<feature type="transmembrane region" description="Helical" evidence="8">
    <location>
        <begin position="78"/>
        <end position="95"/>
    </location>
</feature>
<keyword evidence="10" id="KW-1185">Reference proteome</keyword>
<dbReference type="Proteomes" id="UP001230005">
    <property type="component" value="Unassembled WGS sequence"/>
</dbReference>
<feature type="transmembrane region" description="Helical" evidence="8">
    <location>
        <begin position="107"/>
        <end position="127"/>
    </location>
</feature>
<organism evidence="9 10">
    <name type="scientific">Evansella vedderi</name>
    <dbReference type="NCBI Taxonomy" id="38282"/>
    <lineage>
        <taxon>Bacteria</taxon>
        <taxon>Bacillati</taxon>
        <taxon>Bacillota</taxon>
        <taxon>Bacilli</taxon>
        <taxon>Bacillales</taxon>
        <taxon>Bacillaceae</taxon>
        <taxon>Evansella</taxon>
    </lineage>
</organism>
<evidence type="ECO:0000256" key="3">
    <source>
        <dbReference type="ARBA" id="ARBA00022670"/>
    </source>
</evidence>
<evidence type="ECO:0000256" key="2">
    <source>
        <dbReference type="ARBA" id="ARBA00022654"/>
    </source>
</evidence>
<evidence type="ECO:0000256" key="6">
    <source>
        <dbReference type="ARBA" id="ARBA00022989"/>
    </source>
</evidence>